<evidence type="ECO:0000256" key="3">
    <source>
        <dbReference type="ARBA" id="ARBA00022781"/>
    </source>
</evidence>
<comment type="similarity">
    <text evidence="1">Belongs to the V-ATPase G subunit family.</text>
</comment>
<evidence type="ECO:0000256" key="1">
    <source>
        <dbReference type="ARBA" id="ARBA00010066"/>
    </source>
</evidence>
<evidence type="ECO:0000256" key="2">
    <source>
        <dbReference type="ARBA" id="ARBA00022448"/>
    </source>
</evidence>
<dbReference type="Pfam" id="PF03179">
    <property type="entry name" value="V-ATPase_G"/>
    <property type="match status" value="1"/>
</dbReference>
<protein>
    <recommendedName>
        <fullName evidence="8">V-type proton ATPase subunit G</fullName>
    </recommendedName>
</protein>
<reference evidence="6 7" key="1">
    <citation type="submission" date="2023-10" db="EMBL/GenBank/DDBJ databases">
        <title>Comparative genomics analysis reveals potential genetic determinants of host preference in Cryptosporidium xiaoi.</title>
        <authorList>
            <person name="Xiao L."/>
            <person name="Li J."/>
        </authorList>
    </citation>
    <scope>NUCLEOTIDE SEQUENCE [LARGE SCALE GENOMIC DNA]</scope>
    <source>
        <strain evidence="6 7">52996</strain>
    </source>
</reference>
<keyword evidence="4" id="KW-0406">Ion transport</keyword>
<proteinExistence type="inferred from homology"/>
<evidence type="ECO:0000256" key="5">
    <source>
        <dbReference type="SAM" id="Coils"/>
    </source>
</evidence>
<evidence type="ECO:0000256" key="4">
    <source>
        <dbReference type="ARBA" id="ARBA00023065"/>
    </source>
</evidence>
<dbReference type="InterPro" id="IPR005124">
    <property type="entry name" value="V-ATPase_G"/>
</dbReference>
<dbReference type="GO" id="GO:0016887">
    <property type="term" value="F:ATP hydrolysis activity"/>
    <property type="evidence" value="ECO:0007669"/>
    <property type="project" value="TreeGrafter"/>
</dbReference>
<keyword evidence="7" id="KW-1185">Reference proteome</keyword>
<keyword evidence="5" id="KW-0175">Coiled coil</keyword>
<dbReference type="Proteomes" id="UP001311799">
    <property type="component" value="Unassembled WGS sequence"/>
</dbReference>
<name>A0AAV9XYA2_9CRYT</name>
<accession>A0AAV9XYA2</accession>
<comment type="caution">
    <text evidence="6">The sequence shown here is derived from an EMBL/GenBank/DDBJ whole genome shotgun (WGS) entry which is preliminary data.</text>
</comment>
<sequence>MSMVGKNGTGSSALIQKLMDAEVNADEIVRRAKENRVAKLKEAQISAEEELKAFKEREEAQFESEFNNLSVEDTVDQALEKSTEEAIEMVKNDFKNNGSVVADLILKKILSVDLSLPQTVVHLAKLGRLKQ</sequence>
<dbReference type="EMBL" id="JAWDEY010000032">
    <property type="protein sequence ID" value="KAK6588485.1"/>
    <property type="molecule type" value="Genomic_DNA"/>
</dbReference>
<dbReference type="Gene3D" id="1.20.5.2950">
    <property type="match status" value="1"/>
</dbReference>
<dbReference type="GO" id="GO:0046961">
    <property type="term" value="F:proton-transporting ATPase activity, rotational mechanism"/>
    <property type="evidence" value="ECO:0007669"/>
    <property type="project" value="InterPro"/>
</dbReference>
<feature type="coiled-coil region" evidence="5">
    <location>
        <begin position="30"/>
        <end position="57"/>
    </location>
</feature>
<evidence type="ECO:0000313" key="6">
    <source>
        <dbReference type="EMBL" id="KAK6588485.1"/>
    </source>
</evidence>
<dbReference type="GO" id="GO:0000221">
    <property type="term" value="C:vacuolar proton-transporting V-type ATPase, V1 domain"/>
    <property type="evidence" value="ECO:0007669"/>
    <property type="project" value="TreeGrafter"/>
</dbReference>
<keyword evidence="3" id="KW-0375">Hydrogen ion transport</keyword>
<dbReference type="PANTHER" id="PTHR12713">
    <property type="entry name" value="VACUOLAR ATP SYNTHASE SUBUNIT G"/>
    <property type="match status" value="1"/>
</dbReference>
<evidence type="ECO:0000313" key="7">
    <source>
        <dbReference type="Proteomes" id="UP001311799"/>
    </source>
</evidence>
<keyword evidence="2" id="KW-0813">Transport</keyword>
<gene>
    <name evidence="6" type="ORF">RS030_4580</name>
</gene>
<organism evidence="6 7">
    <name type="scientific">Cryptosporidium xiaoi</name>
    <dbReference type="NCBI Taxonomy" id="659607"/>
    <lineage>
        <taxon>Eukaryota</taxon>
        <taxon>Sar</taxon>
        <taxon>Alveolata</taxon>
        <taxon>Apicomplexa</taxon>
        <taxon>Conoidasida</taxon>
        <taxon>Coccidia</taxon>
        <taxon>Eucoccidiorida</taxon>
        <taxon>Eimeriorina</taxon>
        <taxon>Cryptosporidiidae</taxon>
        <taxon>Cryptosporidium</taxon>
    </lineage>
</organism>
<dbReference type="PANTHER" id="PTHR12713:SF11">
    <property type="entry name" value="V-TYPE PROTON ATPASE SUBUNIT G"/>
    <property type="match status" value="1"/>
</dbReference>
<dbReference type="AlphaFoldDB" id="A0AAV9XYA2"/>
<evidence type="ECO:0008006" key="8">
    <source>
        <dbReference type="Google" id="ProtNLM"/>
    </source>
</evidence>